<dbReference type="Pfam" id="PF04472">
    <property type="entry name" value="SepF"/>
    <property type="match status" value="1"/>
</dbReference>
<comment type="caution">
    <text evidence="7">The sequence shown here is derived from an EMBL/GenBank/DDBJ whole genome shotgun (WGS) entry which is preliminary data.</text>
</comment>
<keyword evidence="3 5" id="KW-0131">Cell cycle</keyword>
<comment type="function">
    <text evidence="4 5">Cell division protein that is part of the divisome complex and is recruited early to the Z-ring. Probably stimulates Z-ring formation, perhaps through the cross-linking of FtsZ protofilaments. Its function overlaps with FtsA.</text>
</comment>
<evidence type="ECO:0000313" key="7">
    <source>
        <dbReference type="EMBL" id="KJF19059.1"/>
    </source>
</evidence>
<dbReference type="EMBL" id="JXYS01000001">
    <property type="protein sequence ID" value="KJF19059.1"/>
    <property type="molecule type" value="Genomic_DNA"/>
</dbReference>
<comment type="subunit">
    <text evidence="5">Homodimer. Interacts with FtsZ.</text>
</comment>
<dbReference type="InterPro" id="IPR038594">
    <property type="entry name" value="SepF-like_sf"/>
</dbReference>
<evidence type="ECO:0000256" key="4">
    <source>
        <dbReference type="ARBA" id="ARBA00044936"/>
    </source>
</evidence>
<gene>
    <name evidence="5 7" type="primary">sepF</name>
    <name evidence="7" type="ORF">AXFE_00960</name>
</gene>
<dbReference type="PANTHER" id="PTHR35798">
    <property type="entry name" value="CELL DIVISION PROTEIN SEPF"/>
    <property type="match status" value="1"/>
</dbReference>
<dbReference type="PANTHER" id="PTHR35798:SF1">
    <property type="entry name" value="CELL DIVISION PROTEIN SEPF"/>
    <property type="match status" value="1"/>
</dbReference>
<dbReference type="STRING" id="1280514.AXFE_00960"/>
<evidence type="ECO:0000256" key="3">
    <source>
        <dbReference type="ARBA" id="ARBA00023306"/>
    </source>
</evidence>
<comment type="subcellular location">
    <subcellularLocation>
        <location evidence="5">Cytoplasm</location>
    </subcellularLocation>
    <text evidence="5">Localizes to the division site, in a FtsZ-dependent manner.</text>
</comment>
<keyword evidence="5" id="KW-0963">Cytoplasm</keyword>
<dbReference type="GO" id="GO:0043093">
    <property type="term" value="P:FtsZ-dependent cytokinesis"/>
    <property type="evidence" value="ECO:0007669"/>
    <property type="project" value="UniProtKB-UniRule"/>
</dbReference>
<accession>A0A0D8HMI0</accession>
<dbReference type="Proteomes" id="UP000032360">
    <property type="component" value="Unassembled WGS sequence"/>
</dbReference>
<dbReference type="InterPro" id="IPR023052">
    <property type="entry name" value="Cell_div_SepF"/>
</dbReference>
<dbReference type="AlphaFoldDB" id="A0A0D8HMI0"/>
<comment type="similarity">
    <text evidence="5">Belongs to the SepF family.</text>
</comment>
<dbReference type="GO" id="GO:0005737">
    <property type="term" value="C:cytoplasm"/>
    <property type="evidence" value="ECO:0007669"/>
    <property type="project" value="UniProtKB-SubCell"/>
</dbReference>
<evidence type="ECO:0000313" key="8">
    <source>
        <dbReference type="Proteomes" id="UP000032360"/>
    </source>
</evidence>
<sequence>MAPAMRKVLEWLGLTDSPEEFDPEYDPPYGVRNGSELREETYPRGPNVQVYQDNPERPPRQAPSQVHAKAPENAAHGGRNPFGIDSDVALKNEARSRQPVDLPDRGKMASGIPTIRPIINQVKPTVHIVYPKRFRDATEVADLMRDGLPVILNLQNVESDLPRRMIDFCSGVTYALQGKMERVADGVFLLSPSNVTVSQEERANLSERGVF</sequence>
<dbReference type="Gene3D" id="3.30.110.150">
    <property type="entry name" value="SepF-like protein"/>
    <property type="match status" value="1"/>
</dbReference>
<keyword evidence="2 5" id="KW-0717">Septation</keyword>
<protein>
    <recommendedName>
        <fullName evidence="5">Cell division protein SepF</fullName>
    </recommendedName>
</protein>
<reference evidence="7 8" key="1">
    <citation type="submission" date="2015-01" db="EMBL/GenBank/DDBJ databases">
        <title>Draft genome of the acidophilic iron oxidizer Acidithrix ferrooxidans strain Py-F3.</title>
        <authorList>
            <person name="Poehlein A."/>
            <person name="Eisen S."/>
            <person name="Schloemann M."/>
            <person name="Johnson B.D."/>
            <person name="Daniel R."/>
            <person name="Muehling M."/>
        </authorList>
    </citation>
    <scope>NUCLEOTIDE SEQUENCE [LARGE SCALE GENOMIC DNA]</scope>
    <source>
        <strain evidence="7 8">Py-F3</strain>
    </source>
</reference>
<evidence type="ECO:0000256" key="5">
    <source>
        <dbReference type="HAMAP-Rule" id="MF_01197"/>
    </source>
</evidence>
<dbReference type="GO" id="GO:0000917">
    <property type="term" value="P:division septum assembly"/>
    <property type="evidence" value="ECO:0007669"/>
    <property type="project" value="UniProtKB-KW"/>
</dbReference>
<feature type="region of interest" description="Disordered" evidence="6">
    <location>
        <begin position="13"/>
        <end position="85"/>
    </location>
</feature>
<proteinExistence type="inferred from homology"/>
<dbReference type="HAMAP" id="MF_01197">
    <property type="entry name" value="SepF"/>
    <property type="match status" value="1"/>
</dbReference>
<evidence type="ECO:0000256" key="2">
    <source>
        <dbReference type="ARBA" id="ARBA00023210"/>
    </source>
</evidence>
<evidence type="ECO:0000256" key="6">
    <source>
        <dbReference type="SAM" id="MobiDB-lite"/>
    </source>
</evidence>
<evidence type="ECO:0000256" key="1">
    <source>
        <dbReference type="ARBA" id="ARBA00022618"/>
    </source>
</evidence>
<organism evidence="7 8">
    <name type="scientific">Acidithrix ferrooxidans</name>
    <dbReference type="NCBI Taxonomy" id="1280514"/>
    <lineage>
        <taxon>Bacteria</taxon>
        <taxon>Bacillati</taxon>
        <taxon>Actinomycetota</taxon>
        <taxon>Acidimicrobiia</taxon>
        <taxon>Acidimicrobiales</taxon>
        <taxon>Acidimicrobiaceae</taxon>
        <taxon>Acidithrix</taxon>
    </lineage>
</organism>
<dbReference type="InterPro" id="IPR007561">
    <property type="entry name" value="Cell_div_SepF/SepF-rel"/>
</dbReference>
<name>A0A0D8HMI0_9ACTN</name>
<keyword evidence="8" id="KW-1185">Reference proteome</keyword>
<keyword evidence="1 5" id="KW-0132">Cell division</keyword>
<dbReference type="OrthoDB" id="3731101at2"/>